<proteinExistence type="inferred from homology"/>
<dbReference type="REBASE" id="256648">
    <property type="entry name" value="M.Man49234ORF2195P"/>
</dbReference>
<dbReference type="InterPro" id="IPR018117">
    <property type="entry name" value="C5_DNA_meth_AS"/>
</dbReference>
<dbReference type="Gene3D" id="3.40.50.150">
    <property type="entry name" value="Vaccinia Virus protein VP39"/>
    <property type="match status" value="1"/>
</dbReference>
<keyword evidence="2 5" id="KW-0808">Transferase</keyword>
<dbReference type="SUPFAM" id="SSF53335">
    <property type="entry name" value="S-adenosyl-L-methionine-dependent methyltransferases"/>
    <property type="match status" value="1"/>
</dbReference>
<evidence type="ECO:0000256" key="7">
    <source>
        <dbReference type="RuleBase" id="RU000417"/>
    </source>
</evidence>
<gene>
    <name evidence="8" type="ORF">DP065_02195</name>
</gene>
<dbReference type="GO" id="GO:0032259">
    <property type="term" value="P:methylation"/>
    <property type="evidence" value="ECO:0007669"/>
    <property type="project" value="UniProtKB-KW"/>
</dbReference>
<keyword evidence="1 5" id="KW-0489">Methyltransferase</keyword>
<dbReference type="Proteomes" id="UP000250218">
    <property type="component" value="Chromosome"/>
</dbReference>
<keyword evidence="9" id="KW-1185">Reference proteome</keyword>
<dbReference type="PROSITE" id="PS51679">
    <property type="entry name" value="SAM_MT_C5"/>
    <property type="match status" value="1"/>
</dbReference>
<dbReference type="PANTHER" id="PTHR46098:SF1">
    <property type="entry name" value="TRNA (CYTOSINE(38)-C(5))-METHYLTRANSFERASE"/>
    <property type="match status" value="1"/>
</dbReference>
<keyword evidence="4" id="KW-0680">Restriction system</keyword>
<comment type="catalytic activity">
    <reaction evidence="7">
        <text>a 2'-deoxycytidine in DNA + S-adenosyl-L-methionine = a 5-methyl-2'-deoxycytidine in DNA + S-adenosyl-L-homocysteine + H(+)</text>
        <dbReference type="Rhea" id="RHEA:13681"/>
        <dbReference type="Rhea" id="RHEA-COMP:11369"/>
        <dbReference type="Rhea" id="RHEA-COMP:11370"/>
        <dbReference type="ChEBI" id="CHEBI:15378"/>
        <dbReference type="ChEBI" id="CHEBI:57856"/>
        <dbReference type="ChEBI" id="CHEBI:59789"/>
        <dbReference type="ChEBI" id="CHEBI:85452"/>
        <dbReference type="ChEBI" id="CHEBI:85454"/>
        <dbReference type="EC" id="2.1.1.37"/>
    </reaction>
</comment>
<dbReference type="InterPro" id="IPR001525">
    <property type="entry name" value="C5_MeTfrase"/>
</dbReference>
<evidence type="ECO:0000256" key="1">
    <source>
        <dbReference type="ARBA" id="ARBA00022603"/>
    </source>
</evidence>
<evidence type="ECO:0000256" key="6">
    <source>
        <dbReference type="RuleBase" id="RU000416"/>
    </source>
</evidence>
<feature type="active site" evidence="5">
    <location>
        <position position="77"/>
    </location>
</feature>
<dbReference type="NCBIfam" id="TIGR00675">
    <property type="entry name" value="dcm"/>
    <property type="match status" value="1"/>
</dbReference>
<sequence length="373" mass="43216">MKNKINVIELFGGISSFKKALNNSLINYELIDYVENNPNVVEIYNNLYQENQKPSSVMDYHLPKDVKIDILFHGSPCVDFSIAGRQLGGKKGSKTRSSLLYETLRILKEVSHHNLPKIVIWENVPNVLNKKHKEVFNDYLNQLSALGYFNYYEVLNAKNFGIPQKRERIFVVSVLDQKINVFNDLKRTKTTCIKSFIDLDDTTNFFHKTSQKRLFNNLFKISNFNEIENYFDITNSINLLKFKTTGVCKLKWSNFNQEQYFFDIENPNTLLNTFTAQGDNSKLKLLINVNLFPKNLLSNPDLIYLKIQNNLYLVRVINIKEAFALMGFNFPKSLLNNVLLKSKKTHLRSVIGNSIVVNVLEAIIQNLKNQQLI</sequence>
<reference evidence="9" key="1">
    <citation type="submission" date="2018-06" db="EMBL/GenBank/DDBJ databases">
        <title>Complete genome sequences of Mycoplasma anatis, M. anseris and M. cloacale type strains.</title>
        <authorList>
            <person name="Grozner D."/>
            <person name="Forro B."/>
            <person name="Sulyok K.M."/>
            <person name="Marton S."/>
            <person name="Kreizinger Z."/>
            <person name="Banyai K."/>
            <person name="Gyuranecz M."/>
        </authorList>
    </citation>
    <scope>NUCLEOTIDE SEQUENCE [LARGE SCALE GENOMIC DNA]</scope>
    <source>
        <strain evidence="9">ATCC 49234</strain>
    </source>
</reference>
<evidence type="ECO:0000313" key="9">
    <source>
        <dbReference type="Proteomes" id="UP000250218"/>
    </source>
</evidence>
<dbReference type="PROSITE" id="PS00094">
    <property type="entry name" value="C5_MTASE_1"/>
    <property type="match status" value="1"/>
</dbReference>
<name>A0A2Z4ND95_9BACT</name>
<protein>
    <recommendedName>
        <fullName evidence="7">Cytosine-specific methyltransferase</fullName>
        <ecNumber evidence="7">2.1.1.37</ecNumber>
    </recommendedName>
</protein>
<evidence type="ECO:0000256" key="4">
    <source>
        <dbReference type="ARBA" id="ARBA00022747"/>
    </source>
</evidence>
<dbReference type="AlphaFoldDB" id="A0A2Z4ND95"/>
<dbReference type="EMBL" id="CP030140">
    <property type="protein sequence ID" value="AWX69553.1"/>
    <property type="molecule type" value="Genomic_DNA"/>
</dbReference>
<dbReference type="InterPro" id="IPR050750">
    <property type="entry name" value="C5-MTase"/>
</dbReference>
<dbReference type="EC" id="2.1.1.37" evidence="7"/>
<evidence type="ECO:0000313" key="8">
    <source>
        <dbReference type="EMBL" id="AWX69553.1"/>
    </source>
</evidence>
<evidence type="ECO:0000256" key="5">
    <source>
        <dbReference type="PROSITE-ProRule" id="PRU01016"/>
    </source>
</evidence>
<dbReference type="Pfam" id="PF00145">
    <property type="entry name" value="DNA_methylase"/>
    <property type="match status" value="1"/>
</dbReference>
<accession>A0A2Z4ND95</accession>
<dbReference type="GO" id="GO:0009307">
    <property type="term" value="P:DNA restriction-modification system"/>
    <property type="evidence" value="ECO:0007669"/>
    <property type="project" value="UniProtKB-KW"/>
</dbReference>
<evidence type="ECO:0000256" key="3">
    <source>
        <dbReference type="ARBA" id="ARBA00022691"/>
    </source>
</evidence>
<organism evidence="8 9">
    <name type="scientific">[Mycoplasma] anseris</name>
    <dbReference type="NCBI Taxonomy" id="92400"/>
    <lineage>
        <taxon>Bacteria</taxon>
        <taxon>Bacillati</taxon>
        <taxon>Mycoplasmatota</taxon>
        <taxon>Mycoplasmoidales</taxon>
        <taxon>Metamycoplasmataceae</taxon>
        <taxon>Metamycoplasma</taxon>
    </lineage>
</organism>
<comment type="similarity">
    <text evidence="5 6">Belongs to the class I-like SAM-binding methyltransferase superfamily. C5-methyltransferase family.</text>
</comment>
<dbReference type="RefSeq" id="WP_052169671.1">
    <property type="nucleotide sequence ID" value="NZ_CP030140.1"/>
</dbReference>
<keyword evidence="3 5" id="KW-0949">S-adenosyl-L-methionine</keyword>
<evidence type="ECO:0000256" key="2">
    <source>
        <dbReference type="ARBA" id="ARBA00022679"/>
    </source>
</evidence>
<dbReference type="KEGG" id="mane:DP065_02195"/>
<dbReference type="GO" id="GO:0003886">
    <property type="term" value="F:DNA (cytosine-5-)-methyltransferase activity"/>
    <property type="evidence" value="ECO:0007669"/>
    <property type="project" value="UniProtKB-EC"/>
</dbReference>
<dbReference type="PANTHER" id="PTHR46098">
    <property type="entry name" value="TRNA (CYTOSINE(38)-C(5))-METHYLTRANSFERASE"/>
    <property type="match status" value="1"/>
</dbReference>
<dbReference type="PRINTS" id="PR00105">
    <property type="entry name" value="C5METTRFRASE"/>
</dbReference>
<dbReference type="InterPro" id="IPR029063">
    <property type="entry name" value="SAM-dependent_MTases_sf"/>
</dbReference>